<proteinExistence type="predicted"/>
<reference evidence="2 3" key="1">
    <citation type="journal article" date="2020" name="Int. J. Syst. Evol. Microbiol.">
        <title>Novel acetic acid bacteria from cider fermentations: Acetobacter conturbans sp. nov. and Acetobacter fallax sp. nov.</title>
        <authorList>
            <person name="Sombolestani A.S."/>
            <person name="Cleenwerck I."/>
            <person name="Cnockaert M."/>
            <person name="Borremans W."/>
            <person name="Wieme A.D."/>
            <person name="De Vuyst L."/>
            <person name="Vandamme P."/>
        </authorList>
    </citation>
    <scope>NUCLEOTIDE SEQUENCE [LARGE SCALE GENOMIC DNA]</scope>
    <source>
        <strain evidence="2 3">LMG 1627</strain>
    </source>
</reference>
<accession>A0ABX0K5X3</accession>
<gene>
    <name evidence="2" type="ORF">GOB81_16815</name>
</gene>
<dbReference type="Proteomes" id="UP000631653">
    <property type="component" value="Unassembled WGS sequence"/>
</dbReference>
<name>A0ABX0K5X3_9PROT</name>
<comment type="caution">
    <text evidence="2">The sequence shown here is derived from an EMBL/GenBank/DDBJ whole genome shotgun (WGS) entry which is preliminary data.</text>
</comment>
<keyword evidence="3" id="KW-1185">Reference proteome</keyword>
<sequence>MNEIKPINLGAPPEEIAKKEQELGELLSRVLDTPLRPVCAALDGLGVSATQTVKRLDDLTAEVGATDESVITVRKSLKELLERHDSLDHHLSEAFGRREKAEESAYSAVTAVQAAVRELLVETARATQLANDVAAATARDGELLNVCRVARDEAQHAAQDAVRRGRISLWLLGMALFFICSSVATNIIILSHEYIHVYK</sequence>
<dbReference type="EMBL" id="WOSY01000042">
    <property type="protein sequence ID" value="NHN90246.1"/>
    <property type="molecule type" value="Genomic_DNA"/>
</dbReference>
<dbReference type="RefSeq" id="WP_173571399.1">
    <property type="nucleotide sequence ID" value="NZ_WOSY01000042.1"/>
</dbReference>
<organism evidence="2 3">
    <name type="scientific">Acetobacter conturbans</name>
    <dbReference type="NCBI Taxonomy" id="1737472"/>
    <lineage>
        <taxon>Bacteria</taxon>
        <taxon>Pseudomonadati</taxon>
        <taxon>Pseudomonadota</taxon>
        <taxon>Alphaproteobacteria</taxon>
        <taxon>Acetobacterales</taxon>
        <taxon>Acetobacteraceae</taxon>
        <taxon>Acetobacter</taxon>
    </lineage>
</organism>
<evidence type="ECO:0000313" key="3">
    <source>
        <dbReference type="Proteomes" id="UP000631653"/>
    </source>
</evidence>
<keyword evidence="1" id="KW-0472">Membrane</keyword>
<keyword evidence="1" id="KW-1133">Transmembrane helix</keyword>
<evidence type="ECO:0000313" key="2">
    <source>
        <dbReference type="EMBL" id="NHN90246.1"/>
    </source>
</evidence>
<evidence type="ECO:0000256" key="1">
    <source>
        <dbReference type="SAM" id="Phobius"/>
    </source>
</evidence>
<keyword evidence="1" id="KW-0812">Transmembrane</keyword>
<protein>
    <submittedName>
        <fullName evidence="2">Uncharacterized protein</fullName>
    </submittedName>
</protein>
<feature type="transmembrane region" description="Helical" evidence="1">
    <location>
        <begin position="169"/>
        <end position="190"/>
    </location>
</feature>